<name>A0ABD5MRX0_9EURY</name>
<dbReference type="GO" id="GO:0005524">
    <property type="term" value="F:ATP binding"/>
    <property type="evidence" value="ECO:0007669"/>
    <property type="project" value="UniProtKB-KW"/>
</dbReference>
<dbReference type="InterPro" id="IPR036890">
    <property type="entry name" value="HATPase_C_sf"/>
</dbReference>
<evidence type="ECO:0000256" key="4">
    <source>
        <dbReference type="ARBA" id="ARBA00022679"/>
    </source>
</evidence>
<keyword evidence="6" id="KW-0418">Kinase</keyword>
<dbReference type="GO" id="GO:0004673">
    <property type="term" value="F:protein histidine kinase activity"/>
    <property type="evidence" value="ECO:0007669"/>
    <property type="project" value="UniProtKB-EC"/>
</dbReference>
<keyword evidence="5" id="KW-0547">Nucleotide-binding</keyword>
<evidence type="ECO:0000256" key="1">
    <source>
        <dbReference type="ARBA" id="ARBA00000085"/>
    </source>
</evidence>
<keyword evidence="11" id="KW-1133">Transmembrane helix</keyword>
<dbReference type="InterPro" id="IPR050980">
    <property type="entry name" value="2C_sensor_his_kinase"/>
</dbReference>
<comment type="catalytic activity">
    <reaction evidence="1">
        <text>ATP + protein L-histidine = ADP + protein N-phospho-L-histidine.</text>
        <dbReference type="EC" id="2.7.13.3"/>
    </reaction>
</comment>
<dbReference type="Proteomes" id="UP001589595">
    <property type="component" value="Unassembled WGS sequence"/>
</dbReference>
<dbReference type="CDD" id="cd06225">
    <property type="entry name" value="HAMP"/>
    <property type="match status" value="1"/>
</dbReference>
<keyword evidence="11" id="KW-0812">Transmembrane</keyword>
<keyword evidence="9" id="KW-0175">Coiled coil</keyword>
<keyword evidence="4" id="KW-0808">Transferase</keyword>
<evidence type="ECO:0000313" key="14">
    <source>
        <dbReference type="Proteomes" id="UP001589595"/>
    </source>
</evidence>
<proteinExistence type="predicted"/>
<dbReference type="CDD" id="cd18774">
    <property type="entry name" value="PDC2_HK_sensor"/>
    <property type="match status" value="1"/>
</dbReference>
<evidence type="ECO:0000313" key="13">
    <source>
        <dbReference type="EMBL" id="MFB9826128.1"/>
    </source>
</evidence>
<dbReference type="EC" id="2.7.13.3" evidence="2"/>
<evidence type="ECO:0000256" key="2">
    <source>
        <dbReference type="ARBA" id="ARBA00012438"/>
    </source>
</evidence>
<evidence type="ECO:0000256" key="3">
    <source>
        <dbReference type="ARBA" id="ARBA00022553"/>
    </source>
</evidence>
<dbReference type="Pfam" id="PF00672">
    <property type="entry name" value="HAMP"/>
    <property type="match status" value="1"/>
</dbReference>
<accession>A0ABD5MRX0</accession>
<reference evidence="13" key="1">
    <citation type="submission" date="2024-09" db="EMBL/GenBank/DDBJ databases">
        <authorList>
            <person name="Sun Q."/>
        </authorList>
    </citation>
    <scope>NUCLEOTIDE SEQUENCE [LARGE SCALE GENOMIC DNA]</scope>
    <source>
        <strain evidence="13">JCM 31273</strain>
    </source>
</reference>
<keyword evidence="8" id="KW-0807">Transducer</keyword>
<evidence type="ECO:0000259" key="12">
    <source>
        <dbReference type="PROSITE" id="PS50885"/>
    </source>
</evidence>
<dbReference type="Gene3D" id="3.30.565.10">
    <property type="entry name" value="Histidine kinase-like ATPase, C-terminal domain"/>
    <property type="match status" value="1"/>
</dbReference>
<gene>
    <name evidence="13" type="ORF">ACFFOL_18310</name>
</gene>
<dbReference type="SMART" id="SM00304">
    <property type="entry name" value="HAMP"/>
    <property type="match status" value="1"/>
</dbReference>
<dbReference type="GO" id="GO:0007165">
    <property type="term" value="P:signal transduction"/>
    <property type="evidence" value="ECO:0007669"/>
    <property type="project" value="UniProtKB-KW"/>
</dbReference>
<dbReference type="Gene3D" id="3.30.450.20">
    <property type="entry name" value="PAS domain"/>
    <property type="match status" value="1"/>
</dbReference>
<evidence type="ECO:0000256" key="7">
    <source>
        <dbReference type="ARBA" id="ARBA00022840"/>
    </source>
</evidence>
<keyword evidence="7" id="KW-0067">ATP-binding</keyword>
<evidence type="ECO:0000256" key="10">
    <source>
        <dbReference type="SAM" id="MobiDB-lite"/>
    </source>
</evidence>
<dbReference type="PROSITE" id="PS50885">
    <property type="entry name" value="HAMP"/>
    <property type="match status" value="1"/>
</dbReference>
<feature type="transmembrane region" description="Helical" evidence="11">
    <location>
        <begin position="299"/>
        <end position="320"/>
    </location>
</feature>
<keyword evidence="11" id="KW-0472">Membrane</keyword>
<evidence type="ECO:0000256" key="9">
    <source>
        <dbReference type="SAM" id="Coils"/>
    </source>
</evidence>
<feature type="domain" description="HAMP" evidence="12">
    <location>
        <begin position="320"/>
        <end position="372"/>
    </location>
</feature>
<dbReference type="AlphaFoldDB" id="A0ABD5MRX0"/>
<keyword evidence="3" id="KW-0597">Phosphoprotein</keyword>
<dbReference type="Gene3D" id="6.10.340.10">
    <property type="match status" value="1"/>
</dbReference>
<sequence>MRESIRSVPGIRHVVGLVRASYRRKLATALITVLVIVGVVILGLYVQLGAVLDENVERSMTAAADAEAGELAEWNGQNRLVTRVVSADSVFANGSDHAVRGYLLEQRADTKETRIVDVYVIDRRSLTVEVDADRELEGTAVRSLPWEEEFAFDGFEDVRTTEPYRSSNGTTVIGYLTPIRHDPGHVLVVTIDTSGVFERFDHPVDGGFTRVVDSNGTVVFADDRSATLRQYRDQVLRAPVVNRGLDGENGFVRSSTYRGPDGRGEYVAAYAPVANTDWVVIEHAPAAEAYAITRRARTWIGVVGLIAVGGVSTVILVLGADVTSALSSLGTRTKELERGNYDVRFDTERRDEFGDLNRRLASTRDTLNRQFEEIQATKRALEASNEELAERSTMIDVLNRVLRHNVRNDVNVIAGRVMSVAEDVDDEQTRAELEKIHETAWDLATLSDRTKRIKNLVAAGDAERRSIDIAAKLSVEFDGLRAAWPDSAVVLEVDESSPTVAGVPTLPTAVADVVEEVIEHNNGRVEIEVEITRESTDGPDRNPNGSGRNPVVLEVTDNRDGLPDMDAEAVMRGEVTPKKHAEGLALWCLEWTVNKSDGDLVVDTDDSTFQIQLPQPTEADAKTVNSE</sequence>
<keyword evidence="14" id="KW-1185">Reference proteome</keyword>
<dbReference type="PANTHER" id="PTHR44936:SF10">
    <property type="entry name" value="SENSOR PROTEIN RSTB"/>
    <property type="match status" value="1"/>
</dbReference>
<evidence type="ECO:0000256" key="5">
    <source>
        <dbReference type="ARBA" id="ARBA00022741"/>
    </source>
</evidence>
<comment type="caution">
    <text evidence="13">The sequence shown here is derived from an EMBL/GenBank/DDBJ whole genome shotgun (WGS) entry which is preliminary data.</text>
</comment>
<evidence type="ECO:0000256" key="11">
    <source>
        <dbReference type="SAM" id="Phobius"/>
    </source>
</evidence>
<dbReference type="GeneID" id="67212738"/>
<dbReference type="RefSeq" id="WP_222923739.1">
    <property type="nucleotide sequence ID" value="NZ_CP082288.1"/>
</dbReference>
<dbReference type="PANTHER" id="PTHR44936">
    <property type="entry name" value="SENSOR PROTEIN CREC"/>
    <property type="match status" value="1"/>
</dbReference>
<feature type="region of interest" description="Disordered" evidence="10">
    <location>
        <begin position="532"/>
        <end position="564"/>
    </location>
</feature>
<dbReference type="InterPro" id="IPR003660">
    <property type="entry name" value="HAMP_dom"/>
</dbReference>
<organism evidence="13 14">
    <name type="scientific">Halobaculum roseum</name>
    <dbReference type="NCBI Taxonomy" id="2175149"/>
    <lineage>
        <taxon>Archaea</taxon>
        <taxon>Methanobacteriati</taxon>
        <taxon>Methanobacteriota</taxon>
        <taxon>Stenosarchaea group</taxon>
        <taxon>Halobacteria</taxon>
        <taxon>Halobacteriales</taxon>
        <taxon>Haloferacaceae</taxon>
        <taxon>Halobaculum</taxon>
    </lineage>
</organism>
<feature type="transmembrane region" description="Helical" evidence="11">
    <location>
        <begin position="26"/>
        <end position="52"/>
    </location>
</feature>
<protein>
    <recommendedName>
        <fullName evidence="2">histidine kinase</fullName>
        <ecNumber evidence="2">2.7.13.3</ecNumber>
    </recommendedName>
</protein>
<evidence type="ECO:0000256" key="8">
    <source>
        <dbReference type="ARBA" id="ARBA00023224"/>
    </source>
</evidence>
<evidence type="ECO:0000256" key="6">
    <source>
        <dbReference type="ARBA" id="ARBA00022777"/>
    </source>
</evidence>
<feature type="coiled-coil region" evidence="9">
    <location>
        <begin position="364"/>
        <end position="391"/>
    </location>
</feature>
<dbReference type="EMBL" id="JBHMAJ010000011">
    <property type="protein sequence ID" value="MFB9826128.1"/>
    <property type="molecule type" value="Genomic_DNA"/>
</dbReference>